<proteinExistence type="predicted"/>
<protein>
    <submittedName>
        <fullName evidence="1">Uncharacterized protein</fullName>
    </submittedName>
</protein>
<name>A0A814NH41_9BILA</name>
<gene>
    <name evidence="1" type="ORF">OXX778_LOCUS20718</name>
</gene>
<evidence type="ECO:0000313" key="2">
    <source>
        <dbReference type="Proteomes" id="UP000663879"/>
    </source>
</evidence>
<dbReference type="OrthoDB" id="10151960at2759"/>
<evidence type="ECO:0000313" key="1">
    <source>
        <dbReference type="EMBL" id="CAF1092033.1"/>
    </source>
</evidence>
<sequence length="87" mass="10140">MLTNSKLTNSNSFIMGKDVVNEHCIINDAILLNQKQMLRDKEIFIDTYVKYAIETFDFSKLEKKLKENVIDDDDDESESDRDTDSDE</sequence>
<keyword evidence="2" id="KW-1185">Reference proteome</keyword>
<reference evidence="1" key="1">
    <citation type="submission" date="2021-02" db="EMBL/GenBank/DDBJ databases">
        <authorList>
            <person name="Nowell W R."/>
        </authorList>
    </citation>
    <scope>NUCLEOTIDE SEQUENCE</scope>
    <source>
        <strain evidence="1">Ploen Becks lab</strain>
    </source>
</reference>
<comment type="caution">
    <text evidence="1">The sequence shown here is derived from an EMBL/GenBank/DDBJ whole genome shotgun (WGS) entry which is preliminary data.</text>
</comment>
<dbReference type="AlphaFoldDB" id="A0A814NH41"/>
<dbReference type="EMBL" id="CAJNOC010007099">
    <property type="protein sequence ID" value="CAF1092033.1"/>
    <property type="molecule type" value="Genomic_DNA"/>
</dbReference>
<accession>A0A814NH41</accession>
<organism evidence="1 2">
    <name type="scientific">Brachionus calyciflorus</name>
    <dbReference type="NCBI Taxonomy" id="104777"/>
    <lineage>
        <taxon>Eukaryota</taxon>
        <taxon>Metazoa</taxon>
        <taxon>Spiralia</taxon>
        <taxon>Gnathifera</taxon>
        <taxon>Rotifera</taxon>
        <taxon>Eurotatoria</taxon>
        <taxon>Monogononta</taxon>
        <taxon>Pseudotrocha</taxon>
        <taxon>Ploima</taxon>
        <taxon>Brachionidae</taxon>
        <taxon>Brachionus</taxon>
    </lineage>
</organism>
<dbReference type="Proteomes" id="UP000663879">
    <property type="component" value="Unassembled WGS sequence"/>
</dbReference>